<dbReference type="EMBL" id="CP001802">
    <property type="protein sequence ID" value="ACY23250.1"/>
    <property type="molecule type" value="Genomic_DNA"/>
</dbReference>
<organism evidence="6 7">
    <name type="scientific">Gordonia bronchialis (strain ATCC 25592 / DSM 43247 / BCRC 13721 / JCM 3198 / KCTC 3076 / NBRC 16047 / NCTC 10667)</name>
    <name type="common">Rhodococcus bronchialis</name>
    <dbReference type="NCBI Taxonomy" id="526226"/>
    <lineage>
        <taxon>Bacteria</taxon>
        <taxon>Bacillati</taxon>
        <taxon>Actinomycetota</taxon>
        <taxon>Actinomycetes</taxon>
        <taxon>Mycobacteriales</taxon>
        <taxon>Gordoniaceae</taxon>
        <taxon>Gordonia</taxon>
    </lineage>
</organism>
<feature type="domain" description="Amidase" evidence="5">
    <location>
        <begin position="31"/>
        <end position="449"/>
    </location>
</feature>
<feature type="region of interest" description="Disordered" evidence="4">
    <location>
        <begin position="137"/>
        <end position="160"/>
    </location>
</feature>
<dbReference type="PROSITE" id="PS00571">
    <property type="entry name" value="AMIDASES"/>
    <property type="match status" value="1"/>
</dbReference>
<protein>
    <recommendedName>
        <fullName evidence="3">amidase</fullName>
        <ecNumber evidence="3">3.5.1.4</ecNumber>
    </recommendedName>
</protein>
<dbReference type="AlphaFoldDB" id="D0L4M5"/>
<sequence>MPDGARWMSATELAAGYRSGEVSPESIVGGLLETINAVDPEINAFCLVDADASVAAARASAERFAAGNPLGPLDGVPVSIKDLLLTKGWPTLRGSLMIEPDDLEWDVDAPAVARLREAGAVLLGKVTTPEFGWKGVTDSPRTGITRNPWDTTRTSGGSSGGSAAAVAAGLGPLSVGTDGGGSIRIPAAFCGIVGFKATLGRVPMYPPSPFAPVAHVGPMARTVADVALLLDTISGFDPRDWAALPTPADSAAAAVASTTDLAGLRIGYSPDLTFGTNDAGVHANTDQVVAVLEQLGAEVEKVDLGWEDPVWAYHVLWYAGAAAVVGALGPAADERVDPLLLEAIERHRDITSADYLDAVALRMELGTQMGRLHEQFDVMITPSMPSVAFEAGRTVPDGWESPEWTSWSPYTYPFNLTGQPAITVPSGFDGRLPTGVQIVGARHHDATVLRVAATYENAVGGFATLEQRP</sequence>
<name>D0L4M5_GORB4</name>
<comment type="catalytic activity">
    <reaction evidence="1">
        <text>a monocarboxylic acid amide + H2O = a monocarboxylate + NH4(+)</text>
        <dbReference type="Rhea" id="RHEA:12020"/>
        <dbReference type="ChEBI" id="CHEBI:15377"/>
        <dbReference type="ChEBI" id="CHEBI:28938"/>
        <dbReference type="ChEBI" id="CHEBI:35757"/>
        <dbReference type="ChEBI" id="CHEBI:83628"/>
        <dbReference type="EC" id="3.5.1.4"/>
    </reaction>
</comment>
<keyword evidence="7" id="KW-1185">Reference proteome</keyword>
<dbReference type="STRING" id="526226.Gbro_4085"/>
<accession>D0L4M5</accession>
<dbReference type="PANTHER" id="PTHR11895:SF7">
    <property type="entry name" value="GLUTAMYL-TRNA(GLN) AMIDOTRANSFERASE SUBUNIT A, MITOCHONDRIAL"/>
    <property type="match status" value="1"/>
</dbReference>
<dbReference type="InterPro" id="IPR000120">
    <property type="entry name" value="Amidase"/>
</dbReference>
<dbReference type="Pfam" id="PF01425">
    <property type="entry name" value="Amidase"/>
    <property type="match status" value="1"/>
</dbReference>
<evidence type="ECO:0000313" key="7">
    <source>
        <dbReference type="Proteomes" id="UP000001219"/>
    </source>
</evidence>
<evidence type="ECO:0000313" key="6">
    <source>
        <dbReference type="EMBL" id="ACY23250.1"/>
    </source>
</evidence>
<comment type="similarity">
    <text evidence="2">Belongs to the amidase family.</text>
</comment>
<dbReference type="EC" id="3.5.1.4" evidence="3"/>
<dbReference type="eggNOG" id="COG0154">
    <property type="taxonomic scope" value="Bacteria"/>
</dbReference>
<dbReference type="Gene3D" id="3.90.1300.10">
    <property type="entry name" value="Amidase signature (AS) domain"/>
    <property type="match status" value="1"/>
</dbReference>
<evidence type="ECO:0000256" key="2">
    <source>
        <dbReference type="ARBA" id="ARBA00009199"/>
    </source>
</evidence>
<reference evidence="6 7" key="2">
    <citation type="journal article" date="2010" name="Stand. Genomic Sci.">
        <title>Complete genome sequence of Gordonia bronchialis type strain (3410).</title>
        <authorList>
            <person name="Ivanova N."/>
            <person name="Sikorski J."/>
            <person name="Jando M."/>
            <person name="Lapidus A."/>
            <person name="Nolan M."/>
            <person name="Lucas S."/>
            <person name="Del Rio T.G."/>
            <person name="Tice H."/>
            <person name="Copeland A."/>
            <person name="Cheng J.F."/>
            <person name="Chen F."/>
            <person name="Bruce D."/>
            <person name="Goodwin L."/>
            <person name="Pitluck S."/>
            <person name="Mavromatis K."/>
            <person name="Ovchinnikova G."/>
            <person name="Pati A."/>
            <person name="Chen A."/>
            <person name="Palaniappan K."/>
            <person name="Land M."/>
            <person name="Hauser L."/>
            <person name="Chang Y.J."/>
            <person name="Jeffries C.D."/>
            <person name="Chain P."/>
            <person name="Saunders E."/>
            <person name="Han C."/>
            <person name="Detter J.C."/>
            <person name="Brettin T."/>
            <person name="Rohde M."/>
            <person name="Goker M."/>
            <person name="Bristow J."/>
            <person name="Eisen J.A."/>
            <person name="Markowitz V."/>
            <person name="Hugenholtz P."/>
            <person name="Klenk H.P."/>
            <person name="Kyrpides N.C."/>
        </authorList>
    </citation>
    <scope>NUCLEOTIDE SEQUENCE [LARGE SCALE GENOMIC DNA]</scope>
    <source>
        <strain evidence="7">ATCC 25592 / DSM 43247 / BCRC 13721 / JCM 3198 / KCTC 3076 / NBRC 16047 / NCTC 10667</strain>
    </source>
</reference>
<dbReference type="SUPFAM" id="SSF75304">
    <property type="entry name" value="Amidase signature (AS) enzymes"/>
    <property type="match status" value="1"/>
</dbReference>
<feature type="compositionally biased region" description="Polar residues" evidence="4">
    <location>
        <begin position="139"/>
        <end position="154"/>
    </location>
</feature>
<evidence type="ECO:0000259" key="5">
    <source>
        <dbReference type="Pfam" id="PF01425"/>
    </source>
</evidence>
<evidence type="ECO:0000256" key="3">
    <source>
        <dbReference type="ARBA" id="ARBA00012922"/>
    </source>
</evidence>
<dbReference type="HOGENOM" id="CLU_009600_0_4_11"/>
<dbReference type="NCBIfam" id="NF004815">
    <property type="entry name" value="PRK06169.1"/>
    <property type="match status" value="1"/>
</dbReference>
<dbReference type="InterPro" id="IPR023631">
    <property type="entry name" value="Amidase_dom"/>
</dbReference>
<evidence type="ECO:0000256" key="4">
    <source>
        <dbReference type="SAM" id="MobiDB-lite"/>
    </source>
</evidence>
<dbReference type="KEGG" id="gbr:Gbro_4085"/>
<dbReference type="RefSeq" id="WP_012835751.1">
    <property type="nucleotide sequence ID" value="NC_013441.1"/>
</dbReference>
<gene>
    <name evidence="6" type="ordered locus">Gbro_4085</name>
</gene>
<dbReference type="PANTHER" id="PTHR11895">
    <property type="entry name" value="TRANSAMIDASE"/>
    <property type="match status" value="1"/>
</dbReference>
<reference evidence="7" key="1">
    <citation type="submission" date="2009-10" db="EMBL/GenBank/DDBJ databases">
        <title>The complete chromosome of Gordonia bronchialis DSM 43247.</title>
        <authorList>
            <consortium name="US DOE Joint Genome Institute (JGI-PGF)"/>
            <person name="Lucas S."/>
            <person name="Copeland A."/>
            <person name="Lapidus A."/>
            <person name="Glavina del Rio T."/>
            <person name="Dalin E."/>
            <person name="Tice H."/>
            <person name="Bruce D."/>
            <person name="Goodwin L."/>
            <person name="Pitluck S."/>
            <person name="Kyrpides N."/>
            <person name="Mavromatis K."/>
            <person name="Ivanova N."/>
            <person name="Ovchinnikova G."/>
            <person name="Saunders E."/>
            <person name="Brettin T."/>
            <person name="Detter J.C."/>
            <person name="Han C."/>
            <person name="Larimer F."/>
            <person name="Land M."/>
            <person name="Hauser L."/>
            <person name="Markowitz V."/>
            <person name="Cheng J.-F."/>
            <person name="Hugenholtz P."/>
            <person name="Woyke T."/>
            <person name="Wu D."/>
            <person name="Jando M."/>
            <person name="Schneider S."/>
            <person name="Goeker M."/>
            <person name="Klenk H.-P."/>
            <person name="Eisen J.A."/>
        </authorList>
    </citation>
    <scope>NUCLEOTIDE SEQUENCE [LARGE SCALE GENOMIC DNA]</scope>
    <source>
        <strain evidence="7">ATCC 25592 / DSM 43247 / BCRC 13721 / JCM 3198 / KCTC 3076 / NBRC 16047 / NCTC 10667</strain>
    </source>
</reference>
<dbReference type="InterPro" id="IPR020556">
    <property type="entry name" value="Amidase_CS"/>
</dbReference>
<dbReference type="OrthoDB" id="182039at2"/>
<proteinExistence type="inferred from homology"/>
<dbReference type="GO" id="GO:0004040">
    <property type="term" value="F:amidase activity"/>
    <property type="evidence" value="ECO:0007669"/>
    <property type="project" value="UniProtKB-EC"/>
</dbReference>
<evidence type="ECO:0000256" key="1">
    <source>
        <dbReference type="ARBA" id="ARBA00001311"/>
    </source>
</evidence>
<dbReference type="InterPro" id="IPR036928">
    <property type="entry name" value="AS_sf"/>
</dbReference>
<dbReference type="Proteomes" id="UP000001219">
    <property type="component" value="Chromosome"/>
</dbReference>